<dbReference type="EMBL" id="FO203512">
    <property type="protein sequence ID" value="CCK77928.1"/>
    <property type="molecule type" value="Genomic_DNA"/>
</dbReference>
<dbReference type="InterPro" id="IPR051909">
    <property type="entry name" value="MFP_Cation_Efflux"/>
</dbReference>
<dbReference type="Pfam" id="PF25954">
    <property type="entry name" value="Beta-barrel_RND_2"/>
    <property type="match status" value="1"/>
</dbReference>
<dbReference type="InterPro" id="IPR006143">
    <property type="entry name" value="RND_pump_MFP"/>
</dbReference>
<dbReference type="InterPro" id="IPR058647">
    <property type="entry name" value="BSH_CzcB-like"/>
</dbReference>
<dbReference type="NCBIfam" id="TIGR01730">
    <property type="entry name" value="RND_mfp"/>
    <property type="match status" value="1"/>
</dbReference>
<dbReference type="GO" id="GO:0046914">
    <property type="term" value="F:transition metal ion binding"/>
    <property type="evidence" value="ECO:0007669"/>
    <property type="project" value="TreeGrafter"/>
</dbReference>
<feature type="chain" id="PRO_5004383554" evidence="4">
    <location>
        <begin position="26"/>
        <end position="423"/>
    </location>
</feature>
<dbReference type="STRING" id="698738.OLEAN_C37520"/>
<dbReference type="AlphaFoldDB" id="R4YUK0"/>
<keyword evidence="2" id="KW-0813">Transport</keyword>
<dbReference type="GO" id="GO:0022857">
    <property type="term" value="F:transmembrane transporter activity"/>
    <property type="evidence" value="ECO:0007669"/>
    <property type="project" value="InterPro"/>
</dbReference>
<feature type="compositionally biased region" description="Acidic residues" evidence="3">
    <location>
        <begin position="56"/>
        <end position="71"/>
    </location>
</feature>
<name>R4YUK0_OLEAN</name>
<feature type="domain" description="CzcB-like barrel-sandwich hybrid" evidence="6">
    <location>
        <begin position="134"/>
        <end position="266"/>
    </location>
</feature>
<dbReference type="Gene3D" id="1.10.287.470">
    <property type="entry name" value="Helix hairpin bin"/>
    <property type="match status" value="1"/>
</dbReference>
<reference evidence="7 8" key="1">
    <citation type="journal article" date="2013" name="Nat. Commun.">
        <title>Genome sequence and functional genomic analysis of the oil-degrading bacterium Oleispira antarctica.</title>
        <authorList>
            <person name="Kube M."/>
            <person name="Chernikova T.N."/>
            <person name="Al-Ramahi Y."/>
            <person name="Beloqui A."/>
            <person name="Lopez-Cortez N."/>
            <person name="Guazzaroni M.E."/>
            <person name="Heipieper H.J."/>
            <person name="Klages S."/>
            <person name="Kotsyurbenko O.R."/>
            <person name="Langer I."/>
            <person name="Nechitaylo T.Y."/>
            <person name="Lunsdorf H."/>
            <person name="Fernandez M."/>
            <person name="Juarez S."/>
            <person name="Ciordia S."/>
            <person name="Singer A."/>
            <person name="Kagan O."/>
            <person name="Egorova O."/>
            <person name="Petit P.A."/>
            <person name="Stogios P."/>
            <person name="Kim Y."/>
            <person name="Tchigvintsev A."/>
            <person name="Flick R."/>
            <person name="Denaro R."/>
            <person name="Genovese M."/>
            <person name="Albar J.P."/>
            <person name="Reva O.N."/>
            <person name="Martinez-Gomariz M."/>
            <person name="Tran H."/>
            <person name="Ferrer M."/>
            <person name="Savchenko A."/>
            <person name="Yakunin A.F."/>
            <person name="Yakimov M.M."/>
            <person name="Golyshina O.V."/>
            <person name="Reinhardt R."/>
            <person name="Golyshin P.N."/>
        </authorList>
    </citation>
    <scope>NUCLEOTIDE SEQUENCE [LARGE SCALE GENOMIC DNA]</scope>
</reference>
<dbReference type="Proteomes" id="UP000032749">
    <property type="component" value="Chromosome"/>
</dbReference>
<evidence type="ECO:0000313" key="7">
    <source>
        <dbReference type="EMBL" id="CCK77928.1"/>
    </source>
</evidence>
<evidence type="ECO:0000313" key="8">
    <source>
        <dbReference type="Proteomes" id="UP000032749"/>
    </source>
</evidence>
<feature type="region of interest" description="Disordered" evidence="3">
    <location>
        <begin position="51"/>
        <end position="89"/>
    </location>
</feature>
<dbReference type="Gene3D" id="2.40.30.170">
    <property type="match status" value="1"/>
</dbReference>
<organism evidence="7 8">
    <name type="scientific">Oleispira antarctica RB-8</name>
    <dbReference type="NCBI Taxonomy" id="698738"/>
    <lineage>
        <taxon>Bacteria</taxon>
        <taxon>Pseudomonadati</taxon>
        <taxon>Pseudomonadota</taxon>
        <taxon>Gammaproteobacteria</taxon>
        <taxon>Oceanospirillales</taxon>
        <taxon>Oceanospirillaceae</taxon>
        <taxon>Oleispira</taxon>
    </lineage>
</organism>
<protein>
    <submittedName>
        <fullName evidence="7">Secretion protein HlyD</fullName>
    </submittedName>
</protein>
<accession>R4YUK0</accession>
<dbReference type="SUPFAM" id="SSF111369">
    <property type="entry name" value="HlyD-like secretion proteins"/>
    <property type="match status" value="1"/>
</dbReference>
<evidence type="ECO:0000256" key="2">
    <source>
        <dbReference type="ARBA" id="ARBA00022448"/>
    </source>
</evidence>
<evidence type="ECO:0000256" key="4">
    <source>
        <dbReference type="SAM" id="SignalP"/>
    </source>
</evidence>
<comment type="similarity">
    <text evidence="1">Belongs to the membrane fusion protein (MFP) (TC 8.A.1) family.</text>
</comment>
<dbReference type="GO" id="GO:0015679">
    <property type="term" value="P:plasma membrane copper ion transport"/>
    <property type="evidence" value="ECO:0007669"/>
    <property type="project" value="TreeGrafter"/>
</dbReference>
<dbReference type="KEGG" id="oai:OLEAN_C37520"/>
<proteinExistence type="inferred from homology"/>
<sequence>MKNTQRNLLALAISQVLIFSPSAFAGDGHDHSPAEFKTEIHDHQKEMGYQAHNEEGHEEESEHDEHDDGDEQHDHAKTSSADEEEHGEGGVTLSAQQMKIAGIQSTVIEPYQVEFSRYAPAEIKANGYTSYLASPRVDSVVLKRHANLGEHVEKGQPLVTLFSETVADAQAQYLSNSAEWKRVSQLGRKAVGDKRFISAKADYQAASSRLLAYGLDAASIKSLGKNNQALLGEYTLKAQIDGAVLSDNFHQGQRISAGTELMELANETELWVEARLPANQNLTLDKGTEAIIKVGTESFVGTVAQEAHTIDEVTRTRIVRLLVNNSAHRLHPGMFTDVYFQFESERPVMAVDEGAILRGADGDWTVYVEDHPGEFLPVEVERGRSFGELREIVGIKAGSKVVTSGAFFVASQIAKGGFDPHNH</sequence>
<dbReference type="GO" id="GO:0060003">
    <property type="term" value="P:copper ion export"/>
    <property type="evidence" value="ECO:0007669"/>
    <property type="project" value="TreeGrafter"/>
</dbReference>
<keyword evidence="8" id="KW-1185">Reference proteome</keyword>
<dbReference type="Pfam" id="PF25973">
    <property type="entry name" value="BSH_CzcB"/>
    <property type="match status" value="1"/>
</dbReference>
<dbReference type="InterPro" id="IPR058792">
    <property type="entry name" value="Beta-barrel_RND_2"/>
</dbReference>
<feature type="signal peptide" evidence="4">
    <location>
        <begin position="1"/>
        <end position="25"/>
    </location>
</feature>
<dbReference type="GO" id="GO:0016020">
    <property type="term" value="C:membrane"/>
    <property type="evidence" value="ECO:0007669"/>
    <property type="project" value="InterPro"/>
</dbReference>
<dbReference type="OrthoDB" id="9806939at2"/>
<dbReference type="GO" id="GO:0030288">
    <property type="term" value="C:outer membrane-bounded periplasmic space"/>
    <property type="evidence" value="ECO:0007669"/>
    <property type="project" value="TreeGrafter"/>
</dbReference>
<gene>
    <name evidence="7" type="ORF">OLEAN_C37520</name>
</gene>
<feature type="domain" description="CusB-like beta-barrel" evidence="5">
    <location>
        <begin position="270"/>
        <end position="341"/>
    </location>
</feature>
<evidence type="ECO:0000256" key="3">
    <source>
        <dbReference type="SAM" id="MobiDB-lite"/>
    </source>
</evidence>
<dbReference type="Gene3D" id="2.40.420.20">
    <property type="match status" value="1"/>
</dbReference>
<dbReference type="PANTHER" id="PTHR30097">
    <property type="entry name" value="CATION EFFLUX SYSTEM PROTEIN CUSB"/>
    <property type="match status" value="1"/>
</dbReference>
<evidence type="ECO:0000259" key="6">
    <source>
        <dbReference type="Pfam" id="PF25973"/>
    </source>
</evidence>
<dbReference type="HOGENOM" id="CLU_018816_13_0_6"/>
<keyword evidence="4" id="KW-0732">Signal</keyword>
<dbReference type="PANTHER" id="PTHR30097:SF15">
    <property type="entry name" value="CATION EFFLUX SYSTEM PROTEIN CUSB"/>
    <property type="match status" value="1"/>
</dbReference>
<dbReference type="Gene3D" id="2.40.50.100">
    <property type="match status" value="1"/>
</dbReference>
<evidence type="ECO:0000259" key="5">
    <source>
        <dbReference type="Pfam" id="PF25954"/>
    </source>
</evidence>
<evidence type="ECO:0000256" key="1">
    <source>
        <dbReference type="ARBA" id="ARBA00009477"/>
    </source>
</evidence>
<dbReference type="PATRIC" id="fig|698738.3.peg.3904"/>